<dbReference type="Gene3D" id="3.40.50.1240">
    <property type="entry name" value="Phosphoglycerate mutase-like"/>
    <property type="match status" value="1"/>
</dbReference>
<proteinExistence type="predicted"/>
<dbReference type="PANTHER" id="PTHR48100:SF59">
    <property type="entry name" value="ADENOSYLCOBALAMIN_ALPHA-RIBAZOLE PHOSPHATASE"/>
    <property type="match status" value="1"/>
</dbReference>
<dbReference type="PANTHER" id="PTHR48100">
    <property type="entry name" value="BROAD-SPECIFICITY PHOSPHATASE YOR283W-RELATED"/>
    <property type="match status" value="1"/>
</dbReference>
<dbReference type="CDD" id="cd07067">
    <property type="entry name" value="HP_PGM_like"/>
    <property type="match status" value="1"/>
</dbReference>
<dbReference type="Pfam" id="PF00300">
    <property type="entry name" value="His_Phos_1"/>
    <property type="match status" value="1"/>
</dbReference>
<keyword evidence="2" id="KW-1185">Reference proteome</keyword>
<dbReference type="InterPro" id="IPR029033">
    <property type="entry name" value="His_PPase_superfam"/>
</dbReference>
<evidence type="ECO:0000313" key="2">
    <source>
        <dbReference type="Proteomes" id="UP001628078"/>
    </source>
</evidence>
<comment type="caution">
    <text evidence="1">The sequence shown here is derived from an EMBL/GenBank/DDBJ whole genome shotgun (WGS) entry which is preliminary data.</text>
</comment>
<sequence>MKVFLIRHSEPDYTAVTEAGFSGFGRDLSSLSANGISLAQQCAQSPIFKNVELILSSPYTRALATAAEIVRFNNIPLHIELGLHEWRPDRTDRYLKNGNQAYDAWLIYKKNHGQRTNDNYWDYETSTEVRARALKVLSAYSKYHCLACVTHGEVMRQFGDWQQIKYCEIKTIHLFE</sequence>
<dbReference type="Proteomes" id="UP001628078">
    <property type="component" value="Unassembled WGS sequence"/>
</dbReference>
<dbReference type="SMART" id="SM00855">
    <property type="entry name" value="PGAM"/>
    <property type="match status" value="1"/>
</dbReference>
<dbReference type="RefSeq" id="WP_407884408.1">
    <property type="nucleotide sequence ID" value="NZ_BQXO01000005.1"/>
</dbReference>
<organism evidence="1 2">
    <name type="scientific">Furfurilactobacillus curtus</name>
    <dbReference type="NCBI Taxonomy" id="1746200"/>
    <lineage>
        <taxon>Bacteria</taxon>
        <taxon>Bacillati</taxon>
        <taxon>Bacillota</taxon>
        <taxon>Bacilli</taxon>
        <taxon>Lactobacillales</taxon>
        <taxon>Lactobacillaceae</taxon>
        <taxon>Furfurilactobacillus</taxon>
    </lineage>
</organism>
<dbReference type="InterPro" id="IPR013078">
    <property type="entry name" value="His_Pase_superF_clade-1"/>
</dbReference>
<dbReference type="InterPro" id="IPR050275">
    <property type="entry name" value="PGM_Phosphatase"/>
</dbReference>
<reference evidence="1 2" key="1">
    <citation type="submission" date="2022-03" db="EMBL/GenBank/DDBJ databases">
        <title>Draft genome sequence of Furfurilactobacillus curtus JCM 31185.</title>
        <authorList>
            <person name="Suzuki S."/>
            <person name="Endo A."/>
            <person name="Kajikawa A."/>
        </authorList>
    </citation>
    <scope>NUCLEOTIDE SEQUENCE [LARGE SCALE GENOMIC DNA]</scope>
    <source>
        <strain evidence="1 2">JCM 31185</strain>
    </source>
</reference>
<protein>
    <submittedName>
        <fullName evidence="1">Nickel transporter</fullName>
    </submittedName>
</protein>
<gene>
    <name evidence="1" type="ORF">JCM31185_16300</name>
</gene>
<accession>A0ABQ5JPS2</accession>
<dbReference type="EMBL" id="BQXO01000005">
    <property type="protein sequence ID" value="GKT06343.1"/>
    <property type="molecule type" value="Genomic_DNA"/>
</dbReference>
<dbReference type="SUPFAM" id="SSF53254">
    <property type="entry name" value="Phosphoglycerate mutase-like"/>
    <property type="match status" value="1"/>
</dbReference>
<evidence type="ECO:0000313" key="1">
    <source>
        <dbReference type="EMBL" id="GKT06343.1"/>
    </source>
</evidence>
<name>A0ABQ5JPS2_9LACO</name>